<dbReference type="InterPro" id="IPR011646">
    <property type="entry name" value="KAP_P-loop"/>
</dbReference>
<dbReference type="Pfam" id="PF07693">
    <property type="entry name" value="KAP_NTPase"/>
    <property type="match status" value="1"/>
</dbReference>
<evidence type="ECO:0000259" key="2">
    <source>
        <dbReference type="Pfam" id="PF07693"/>
    </source>
</evidence>
<protein>
    <submittedName>
        <fullName evidence="3">AAA family ATPase</fullName>
    </submittedName>
</protein>
<gene>
    <name evidence="3" type="ORF">ICL16_00005</name>
</gene>
<proteinExistence type="predicted"/>
<accession>A0A8J7C3W0</accession>
<evidence type="ECO:0000256" key="1">
    <source>
        <dbReference type="SAM" id="MobiDB-lite"/>
    </source>
</evidence>
<keyword evidence="4" id="KW-1185">Reference proteome</keyword>
<feature type="region of interest" description="Disordered" evidence="1">
    <location>
        <begin position="1"/>
        <end position="24"/>
    </location>
</feature>
<comment type="caution">
    <text evidence="3">The sequence shown here is derived from an EMBL/GenBank/DDBJ whole genome shotgun (WGS) entry which is preliminary data.</text>
</comment>
<name>A0A8J7C3W0_9CYAN</name>
<evidence type="ECO:0000313" key="3">
    <source>
        <dbReference type="EMBL" id="MBD2770549.1"/>
    </source>
</evidence>
<dbReference type="AlphaFoldDB" id="A0A8J7C3W0"/>
<dbReference type="Gene3D" id="3.40.50.300">
    <property type="entry name" value="P-loop containing nucleotide triphosphate hydrolases"/>
    <property type="match status" value="1"/>
</dbReference>
<dbReference type="PANTHER" id="PTHR22674">
    <property type="entry name" value="NTPASE, KAP FAMILY P-LOOP DOMAIN-CONTAINING 1"/>
    <property type="match status" value="1"/>
</dbReference>
<reference evidence="3" key="1">
    <citation type="submission" date="2020-09" db="EMBL/GenBank/DDBJ databases">
        <title>Iningainema tapete sp. nov. (Scytonemataceae, Cyanobacteria) from greenhouses in central Florida (USA) produces two types of nodularin with biosynthetic potential for microcystin-LR and anabaenopeptins.</title>
        <authorList>
            <person name="Berthold D.E."/>
            <person name="Lefler F.W."/>
            <person name="Huang I.-S."/>
            <person name="Abdulla H."/>
            <person name="Zimba P.V."/>
            <person name="Laughinghouse H.D. IV."/>
        </authorList>
    </citation>
    <scope>NUCLEOTIDE SEQUENCE</scope>
    <source>
        <strain evidence="3">BLCCT55</strain>
    </source>
</reference>
<dbReference type="PANTHER" id="PTHR22674:SF6">
    <property type="entry name" value="NTPASE KAP FAMILY P-LOOP DOMAIN-CONTAINING PROTEIN 1"/>
    <property type="match status" value="1"/>
</dbReference>
<dbReference type="EMBL" id="JACXAE010000001">
    <property type="protein sequence ID" value="MBD2770549.1"/>
    <property type="molecule type" value="Genomic_DNA"/>
</dbReference>
<dbReference type="InterPro" id="IPR052754">
    <property type="entry name" value="NTPase_KAP_P-loop"/>
</dbReference>
<dbReference type="InterPro" id="IPR027417">
    <property type="entry name" value="P-loop_NTPase"/>
</dbReference>
<feature type="domain" description="KAP NTPase" evidence="2">
    <location>
        <begin position="35"/>
        <end position="311"/>
    </location>
</feature>
<evidence type="ECO:0000313" key="4">
    <source>
        <dbReference type="Proteomes" id="UP000629098"/>
    </source>
</evidence>
<dbReference type="Proteomes" id="UP000629098">
    <property type="component" value="Unassembled WGS sequence"/>
</dbReference>
<organism evidence="3 4">
    <name type="scientific">Iningainema tapete BLCC-T55</name>
    <dbReference type="NCBI Taxonomy" id="2748662"/>
    <lineage>
        <taxon>Bacteria</taxon>
        <taxon>Bacillati</taxon>
        <taxon>Cyanobacteriota</taxon>
        <taxon>Cyanophyceae</taxon>
        <taxon>Nostocales</taxon>
        <taxon>Scytonemataceae</taxon>
        <taxon>Iningainema tapete</taxon>
    </lineage>
</organism>
<dbReference type="SUPFAM" id="SSF52540">
    <property type="entry name" value="P-loop containing nucleoside triphosphate hydrolases"/>
    <property type="match status" value="1"/>
</dbReference>
<dbReference type="RefSeq" id="WP_190824850.1">
    <property type="nucleotide sequence ID" value="NZ_CAWPPI010000001.1"/>
</dbReference>
<sequence>MAKTETTETTEETTEINQIAPDNPLVEPQQDRLGYAPFAQHLAESICNMSVAEGFVMAVYGSWGSGKSTLMNFIVHYLKQKPEEEQPIVVPFNPWLFSGYQDITRRFFDQLQNVLTKETYVSKGIRERISDFAKVVAEIPLPYAQVGRAVATAFDDKQKEASELKEEVEVTLTRQDRRILVAIDDIDRLDADDIKQLFRLLKAIPNFTNVVYLLVFDQQAVFKALKDVQGESAEAYLDKIVQVAFKLPKPDKTSIRRLLFEKLNSVLADTPKELFEPTYWGNVYFQGIDHFITNLRDMVRLTNTLTAIYPVVKGEVNPVDFIAIESLRVFCPMVYDIIRKNKNAFVGEENSSLDELQNMHNSWLALLPEQDKEPVKKLLMNLFPKLEFVWANSSYKKSQESRWCRQLRVCCDEIFPIYFRLTLSESKLSDNEIQAILASANDAKAFGEKLIELANQIRPDGTTQVRAFLERLENFTEKEIPPQSIPSIVTALFDVGEQLLRPEDEPTTMFDFGNEIRISRIVSQLLHRLEEPVRFEVLKTAVSQGKAFSIIESEVATLAALQDKNNSDKSLPEEEWLISLEHLQELKEIVAKRQQDKRL</sequence>